<organism evidence="1">
    <name type="scientific">marine sediment metagenome</name>
    <dbReference type="NCBI Taxonomy" id="412755"/>
    <lineage>
        <taxon>unclassified sequences</taxon>
        <taxon>metagenomes</taxon>
        <taxon>ecological metagenomes</taxon>
    </lineage>
</organism>
<proteinExistence type="predicted"/>
<protein>
    <submittedName>
        <fullName evidence="1">Uncharacterized protein</fullName>
    </submittedName>
</protein>
<reference evidence="1" key="1">
    <citation type="journal article" date="2015" name="Nature">
        <title>Complex archaea that bridge the gap between prokaryotes and eukaryotes.</title>
        <authorList>
            <person name="Spang A."/>
            <person name="Saw J.H."/>
            <person name="Jorgensen S.L."/>
            <person name="Zaremba-Niedzwiedzka K."/>
            <person name="Martijn J."/>
            <person name="Lind A.E."/>
            <person name="van Eijk R."/>
            <person name="Schleper C."/>
            <person name="Guy L."/>
            <person name="Ettema T.J."/>
        </authorList>
    </citation>
    <scope>NUCLEOTIDE SEQUENCE</scope>
</reference>
<dbReference type="EMBL" id="LAZR01014167">
    <property type="protein sequence ID" value="KKM18690.1"/>
    <property type="molecule type" value="Genomic_DNA"/>
</dbReference>
<comment type="caution">
    <text evidence="1">The sequence shown here is derived from an EMBL/GenBank/DDBJ whole genome shotgun (WGS) entry which is preliminary data.</text>
</comment>
<gene>
    <name evidence="1" type="ORF">LCGC14_1663120</name>
</gene>
<name>A0A0F9KTJ5_9ZZZZ</name>
<sequence>MTETNIMQITKDWYEFRIPLIAFKGKLYNDDSYVGYYCGSSGLTDLDLYGWFEEETTDYCEIFIVEQGWGTSQGYTRYKYGKHLVVKLKSEKDAMAFKLKWT</sequence>
<evidence type="ECO:0000313" key="1">
    <source>
        <dbReference type="EMBL" id="KKM18690.1"/>
    </source>
</evidence>
<dbReference type="AlphaFoldDB" id="A0A0F9KTJ5"/>
<accession>A0A0F9KTJ5</accession>